<dbReference type="PANTHER" id="PTHR45930:SF4">
    <property type="entry name" value="ADHESION G PROTEIN-COUPLED RECEPTOR A3"/>
    <property type="match status" value="1"/>
</dbReference>
<feature type="compositionally biased region" description="Basic and acidic residues" evidence="7">
    <location>
        <begin position="849"/>
        <end position="860"/>
    </location>
</feature>
<proteinExistence type="inferred from homology"/>
<feature type="compositionally biased region" description="Polar residues" evidence="7">
    <location>
        <begin position="681"/>
        <end position="699"/>
    </location>
</feature>
<evidence type="ECO:0000259" key="9">
    <source>
        <dbReference type="PROSITE" id="PS50261"/>
    </source>
</evidence>
<feature type="region of interest" description="Disordered" evidence="7">
    <location>
        <begin position="632"/>
        <end position="667"/>
    </location>
</feature>
<feature type="region of interest" description="Disordered" evidence="7">
    <location>
        <begin position="679"/>
        <end position="769"/>
    </location>
</feature>
<dbReference type="Gene3D" id="1.20.1070.10">
    <property type="entry name" value="Rhodopsin 7-helix transmembrane proteins"/>
    <property type="match status" value="1"/>
</dbReference>
<accession>A0ABQ9FI96</accession>
<evidence type="ECO:0000313" key="10">
    <source>
        <dbReference type="EMBL" id="KAJ8316994.1"/>
    </source>
</evidence>
<gene>
    <name evidence="10" type="ORF">KUTeg_004898</name>
</gene>
<keyword evidence="11" id="KW-1185">Reference proteome</keyword>
<feature type="region of interest" description="Disordered" evidence="7">
    <location>
        <begin position="515"/>
        <end position="540"/>
    </location>
</feature>
<evidence type="ECO:0000256" key="5">
    <source>
        <dbReference type="ARBA" id="ARBA00023136"/>
    </source>
</evidence>
<feature type="compositionally biased region" description="Polar residues" evidence="7">
    <location>
        <begin position="309"/>
        <end position="322"/>
    </location>
</feature>
<comment type="similarity">
    <text evidence="2">Belongs to the G-protein coupled receptor 2 family. Adhesion G-protein coupled receptor (ADGR) subfamily.</text>
</comment>
<evidence type="ECO:0000256" key="3">
    <source>
        <dbReference type="ARBA" id="ARBA00022692"/>
    </source>
</evidence>
<dbReference type="Pfam" id="PF00002">
    <property type="entry name" value="7tm_2"/>
    <property type="match status" value="1"/>
</dbReference>
<feature type="transmembrane region" description="Helical" evidence="8">
    <location>
        <begin position="67"/>
        <end position="87"/>
    </location>
</feature>
<feature type="compositionally biased region" description="Basic and acidic residues" evidence="7">
    <location>
        <begin position="818"/>
        <end position="829"/>
    </location>
</feature>
<feature type="compositionally biased region" description="Polar residues" evidence="7">
    <location>
        <begin position="518"/>
        <end position="527"/>
    </location>
</feature>
<feature type="compositionally biased region" description="Basic residues" evidence="7">
    <location>
        <begin position="738"/>
        <end position="759"/>
    </location>
</feature>
<evidence type="ECO:0000313" key="11">
    <source>
        <dbReference type="Proteomes" id="UP001217089"/>
    </source>
</evidence>
<protein>
    <recommendedName>
        <fullName evidence="9">G-protein coupled receptors family 2 profile 2 domain-containing protein</fullName>
    </recommendedName>
</protein>
<keyword evidence="4 8" id="KW-1133">Transmembrane helix</keyword>
<name>A0ABQ9FI96_TEGGR</name>
<comment type="subcellular location">
    <subcellularLocation>
        <location evidence="1">Membrane</location>
        <topology evidence="1">Multi-pass membrane protein</topology>
    </subcellularLocation>
</comment>
<feature type="domain" description="G-protein coupled receptors family 2 profile 2" evidence="9">
    <location>
        <begin position="1"/>
        <end position="253"/>
    </location>
</feature>
<feature type="compositionally biased region" description="Acidic residues" evidence="7">
    <location>
        <begin position="138"/>
        <end position="147"/>
    </location>
</feature>
<evidence type="ECO:0000256" key="1">
    <source>
        <dbReference type="ARBA" id="ARBA00004141"/>
    </source>
</evidence>
<dbReference type="PANTHER" id="PTHR45930">
    <property type="entry name" value="G-PROTEIN COUPLED RECEPTOR 124-LIKE PROTEIN"/>
    <property type="match status" value="1"/>
</dbReference>
<dbReference type="InterPro" id="IPR017981">
    <property type="entry name" value="GPCR_2-like_7TM"/>
</dbReference>
<evidence type="ECO:0000256" key="8">
    <source>
        <dbReference type="SAM" id="Phobius"/>
    </source>
</evidence>
<dbReference type="Proteomes" id="UP001217089">
    <property type="component" value="Unassembled WGS sequence"/>
</dbReference>
<evidence type="ECO:0000256" key="2">
    <source>
        <dbReference type="ARBA" id="ARBA00007343"/>
    </source>
</evidence>
<organism evidence="10 11">
    <name type="scientific">Tegillarca granosa</name>
    <name type="common">Malaysian cockle</name>
    <name type="synonym">Anadara granosa</name>
    <dbReference type="NCBI Taxonomy" id="220873"/>
    <lineage>
        <taxon>Eukaryota</taxon>
        <taxon>Metazoa</taxon>
        <taxon>Spiralia</taxon>
        <taxon>Lophotrochozoa</taxon>
        <taxon>Mollusca</taxon>
        <taxon>Bivalvia</taxon>
        <taxon>Autobranchia</taxon>
        <taxon>Pteriomorphia</taxon>
        <taxon>Arcoida</taxon>
        <taxon>Arcoidea</taxon>
        <taxon>Arcidae</taxon>
        <taxon>Tegillarca</taxon>
    </lineage>
</organism>
<comment type="caution">
    <text evidence="10">The sequence shown here is derived from an EMBL/GenBank/DDBJ whole genome shotgun (WGS) entry which is preliminary data.</text>
</comment>
<dbReference type="InterPro" id="IPR000832">
    <property type="entry name" value="GPCR_2_secretin-like"/>
</dbReference>
<dbReference type="PROSITE" id="PS50261">
    <property type="entry name" value="G_PROTEIN_RECEP_F2_4"/>
    <property type="match status" value="1"/>
</dbReference>
<feature type="transmembrane region" description="Helical" evidence="8">
    <location>
        <begin position="228"/>
        <end position="251"/>
    </location>
</feature>
<dbReference type="EMBL" id="JARBDR010000246">
    <property type="protein sequence ID" value="KAJ8316994.1"/>
    <property type="molecule type" value="Genomic_DNA"/>
</dbReference>
<feature type="region of interest" description="Disordered" evidence="7">
    <location>
        <begin position="794"/>
        <end position="860"/>
    </location>
</feature>
<evidence type="ECO:0000256" key="6">
    <source>
        <dbReference type="ARBA" id="ARBA00023170"/>
    </source>
</evidence>
<dbReference type="InterPro" id="IPR051963">
    <property type="entry name" value="Adhesion_GPCR_A"/>
</dbReference>
<reference evidence="10 11" key="1">
    <citation type="submission" date="2022-12" db="EMBL/GenBank/DDBJ databases">
        <title>Chromosome-level genome of Tegillarca granosa.</title>
        <authorList>
            <person name="Kim J."/>
        </authorList>
    </citation>
    <scope>NUCLEOTIDE SEQUENCE [LARGE SCALE GENOMIC DNA]</scope>
    <source>
        <strain evidence="10">Teg-2019</strain>
        <tissue evidence="10">Adductor muscle</tissue>
    </source>
</reference>
<feature type="region of interest" description="Disordered" evidence="7">
    <location>
        <begin position="136"/>
        <end position="155"/>
    </location>
</feature>
<feature type="transmembrane region" description="Helical" evidence="8">
    <location>
        <begin position="107"/>
        <end position="125"/>
    </location>
</feature>
<sequence length="860" mass="96237">MGVKRIDHKLACQIVGVSIHYLTLCTIFWITITSYNMLKKFTKSDRPASPPPEDTPMPLPPKPMLRFYLLGWGVPIIVCGITAAVSIDHYAEPNYCFLAWDPSLGAFYIPVALLVVFNLTFFLRISCVVRGTPNNLNESDDTEEVNDIELTPNPDDTNAEIQALTQSRNNPEHQSSESIASSVMDQERRPITQLYALVAMLFLFIVFWVCGALAVAEPFKSIIPHQETIFSYLYGISCGVFGIFMLAYFCITRKDSCTSWKRFFCCDQQPVYDVDFHVNNHANIPNGHAVPVKNEIECENNKNYNITHELSSNGSQKQSNLTLVPPAPTSDVSLSGGSEKIPNFYNPRQNGIAKKFWEKQKKHSRIITRDMVKDYNESGTDLNFSGSEANRTYNCGSTSDGNNTHLSIEIQIQPNSQKNHQEGNSTCFTGMQGPVGLVNITPNGIPGHKPMFSMLPLERNHIPPVGGSGSPDPTNDSTCCSTVSYSDSSVVPQHIRSPSACSLGMRNHLSAFTPVAPRNNTLPKQSKVNSPSNVSSPTNNYMLRNGSVPRMRDFDGQSQVSDQCPKEQQTRIPPQISYVLPDNGYHRVGAMVNAQPDNAYHRVGGMVNSPKPEDGCTYKQYGSVDDHITCEAPPPDYHQVIRTRSPSGGGGGYSSDASGRQNRSRRKDNNSFIQEVHQRIPNEQNVSTNHSAASPLTPDTQPPHHRKLFTPDSDSQIHYKRNRCNDSDHNSEPTSSVSHRHRHKNRDSHHKHSKHRLPKQRSLEWDSPAKDKRKVIPYAYVNHSYQDKIRQKLQQNPNMSMTDKDGWPLPRSSSNSEKISKQELSRMMEDSSSTSSDDDDAFGNVWVPQKKDKSKKETSV</sequence>
<keyword evidence="3 8" id="KW-0812">Transmembrane</keyword>
<keyword evidence="6" id="KW-0675">Receptor</keyword>
<feature type="region of interest" description="Disordered" evidence="7">
    <location>
        <begin position="309"/>
        <end position="345"/>
    </location>
</feature>
<evidence type="ECO:0000256" key="4">
    <source>
        <dbReference type="ARBA" id="ARBA00022989"/>
    </source>
</evidence>
<feature type="compositionally biased region" description="Low complexity" evidence="7">
    <location>
        <begin position="528"/>
        <end position="540"/>
    </location>
</feature>
<keyword evidence="5 8" id="KW-0472">Membrane</keyword>
<evidence type="ECO:0000256" key="7">
    <source>
        <dbReference type="SAM" id="MobiDB-lite"/>
    </source>
</evidence>
<feature type="transmembrane region" description="Helical" evidence="8">
    <location>
        <begin position="194"/>
        <end position="216"/>
    </location>
</feature>
<feature type="transmembrane region" description="Helical" evidence="8">
    <location>
        <begin position="19"/>
        <end position="38"/>
    </location>
</feature>